<evidence type="ECO:0000313" key="2">
    <source>
        <dbReference type="Proteomes" id="UP000054560"/>
    </source>
</evidence>
<dbReference type="RefSeq" id="XP_014152933.1">
    <property type="nucleotide sequence ID" value="XM_014297458.1"/>
</dbReference>
<name>A0A0L0FR59_9EUKA</name>
<keyword evidence="2" id="KW-1185">Reference proteome</keyword>
<proteinExistence type="predicted"/>
<reference evidence="1 2" key="1">
    <citation type="submission" date="2011-02" db="EMBL/GenBank/DDBJ databases">
        <title>The Genome Sequence of Sphaeroforma arctica JP610.</title>
        <authorList>
            <consortium name="The Broad Institute Genome Sequencing Platform"/>
            <person name="Russ C."/>
            <person name="Cuomo C."/>
            <person name="Young S.K."/>
            <person name="Zeng Q."/>
            <person name="Gargeya S."/>
            <person name="Alvarado L."/>
            <person name="Berlin A."/>
            <person name="Chapman S.B."/>
            <person name="Chen Z."/>
            <person name="Freedman E."/>
            <person name="Gellesch M."/>
            <person name="Goldberg J."/>
            <person name="Griggs A."/>
            <person name="Gujja S."/>
            <person name="Heilman E."/>
            <person name="Heiman D."/>
            <person name="Howarth C."/>
            <person name="Mehta T."/>
            <person name="Neiman D."/>
            <person name="Pearson M."/>
            <person name="Roberts A."/>
            <person name="Saif S."/>
            <person name="Shea T."/>
            <person name="Shenoy N."/>
            <person name="Sisk P."/>
            <person name="Stolte C."/>
            <person name="Sykes S."/>
            <person name="White J."/>
            <person name="Yandava C."/>
            <person name="Burger G."/>
            <person name="Gray M.W."/>
            <person name="Holland P.W.H."/>
            <person name="King N."/>
            <person name="Lang F.B.F."/>
            <person name="Roger A.J."/>
            <person name="Ruiz-Trillo I."/>
            <person name="Haas B."/>
            <person name="Nusbaum C."/>
            <person name="Birren B."/>
        </authorList>
    </citation>
    <scope>NUCLEOTIDE SEQUENCE [LARGE SCALE GENOMIC DNA]</scope>
    <source>
        <strain evidence="1 2">JP610</strain>
    </source>
</reference>
<dbReference type="EMBL" id="KQ242378">
    <property type="protein sequence ID" value="KNC79031.1"/>
    <property type="molecule type" value="Genomic_DNA"/>
</dbReference>
<dbReference type="Proteomes" id="UP000054560">
    <property type="component" value="Unassembled WGS sequence"/>
</dbReference>
<gene>
    <name evidence="1" type="ORF">SARC_08557</name>
</gene>
<feature type="non-terminal residue" evidence="1">
    <location>
        <position position="1"/>
    </location>
</feature>
<protein>
    <submittedName>
        <fullName evidence="1">Uncharacterized protein</fullName>
    </submittedName>
</protein>
<accession>A0A0L0FR59</accession>
<dbReference type="GeneID" id="25909061"/>
<dbReference type="AlphaFoldDB" id="A0A0L0FR59"/>
<organism evidence="1 2">
    <name type="scientific">Sphaeroforma arctica JP610</name>
    <dbReference type="NCBI Taxonomy" id="667725"/>
    <lineage>
        <taxon>Eukaryota</taxon>
        <taxon>Ichthyosporea</taxon>
        <taxon>Ichthyophonida</taxon>
        <taxon>Sphaeroforma</taxon>
    </lineage>
</organism>
<evidence type="ECO:0000313" key="1">
    <source>
        <dbReference type="EMBL" id="KNC79031.1"/>
    </source>
</evidence>
<sequence length="113" mass="12464">AQHRSDHLALERLSALTQGALEQQIVTIKQQLATEERTTRRRDNTLTTDLRNIKHQINAIQTLLTSLTRSLAGGSADMDLHALRAVHSAFQEASKAASDIQALKEEVARLLGD</sequence>